<dbReference type="GO" id="GO:0050313">
    <property type="term" value="F:sulfur dioxygenase activity"/>
    <property type="evidence" value="ECO:0007669"/>
    <property type="project" value="InterPro"/>
</dbReference>
<evidence type="ECO:0000313" key="4">
    <source>
        <dbReference type="EMBL" id="SPJ25638.1"/>
    </source>
</evidence>
<dbReference type="GO" id="GO:0070813">
    <property type="term" value="P:hydrogen sulfide metabolic process"/>
    <property type="evidence" value="ECO:0007669"/>
    <property type="project" value="TreeGrafter"/>
</dbReference>
<dbReference type="PANTHER" id="PTHR43084">
    <property type="entry name" value="PERSULFIDE DIOXYGENASE ETHE1"/>
    <property type="match status" value="1"/>
</dbReference>
<dbReference type="AlphaFoldDB" id="A0A2R8BZQ3"/>
<dbReference type="OrthoDB" id="9784009at2"/>
<feature type="region of interest" description="Disordered" evidence="2">
    <location>
        <begin position="1"/>
        <end position="21"/>
    </location>
</feature>
<dbReference type="InterPro" id="IPR051682">
    <property type="entry name" value="Mito_Persulfide_Diox"/>
</dbReference>
<dbReference type="CDD" id="cd07724">
    <property type="entry name" value="POD-like_MBL-fold"/>
    <property type="match status" value="1"/>
</dbReference>
<keyword evidence="4" id="KW-0378">Hydrolase</keyword>
<dbReference type="Gene3D" id="3.60.15.10">
    <property type="entry name" value="Ribonuclease Z/Hydroxyacylglutathione hydrolase-like"/>
    <property type="match status" value="1"/>
</dbReference>
<reference evidence="4 5" key="1">
    <citation type="submission" date="2018-03" db="EMBL/GenBank/DDBJ databases">
        <authorList>
            <person name="Keele B.F."/>
        </authorList>
    </citation>
    <scope>NUCLEOTIDE SEQUENCE [LARGE SCALE GENOMIC DNA]</scope>
    <source>
        <strain evidence="4 5">CECT 8504</strain>
    </source>
</reference>
<keyword evidence="1" id="KW-0479">Metal-binding</keyword>
<proteinExistence type="predicted"/>
<keyword evidence="5" id="KW-1185">Reference proteome</keyword>
<dbReference type="InterPro" id="IPR044528">
    <property type="entry name" value="POD-like_MBL-fold"/>
</dbReference>
<evidence type="ECO:0000256" key="1">
    <source>
        <dbReference type="ARBA" id="ARBA00022723"/>
    </source>
</evidence>
<dbReference type="GO" id="GO:0016787">
    <property type="term" value="F:hydrolase activity"/>
    <property type="evidence" value="ECO:0007669"/>
    <property type="project" value="UniProtKB-KW"/>
</dbReference>
<evidence type="ECO:0000259" key="3">
    <source>
        <dbReference type="SMART" id="SM00849"/>
    </source>
</evidence>
<protein>
    <submittedName>
        <fullName evidence="4">Beta-lactamase hydrolase-like protein</fullName>
        <ecNumber evidence="4">3.-.-.-</ecNumber>
    </submittedName>
</protein>
<dbReference type="RefSeq" id="WP_108895383.1">
    <property type="nucleotide sequence ID" value="NZ_ONZF01000010.1"/>
</dbReference>
<dbReference type="GO" id="GO:0046872">
    <property type="term" value="F:metal ion binding"/>
    <property type="evidence" value="ECO:0007669"/>
    <property type="project" value="UniProtKB-KW"/>
</dbReference>
<dbReference type="EC" id="3.-.-.-" evidence="4"/>
<dbReference type="SMART" id="SM00849">
    <property type="entry name" value="Lactamase_B"/>
    <property type="match status" value="1"/>
</dbReference>
<sequence>MSKLNEPVVRHSASTGQDSPDVWGIYEPDTGSIQYICADPTTKKAALIDVVLNFDPASFATAIRSMEKVLNLVDEHGLTVEWVLDTHPHADHLMASSSLRERTGATNGIGEKVREIAELWRDYYNAPEAFDVDRDFDRLFADGDSFRIGDLDVRVMLSPGHTLGSITYVCNDAAFVHDTLMQPDSGTSRADFPGGSTEDLWSSIQSILSLPEKTRLFIGHDYGSEERDEPEWEASVATHKAENVHVKDGTDKADYIKIREDRDATLGLPDRMLAALQINLRAGQLPEAESNGAHYLKMPLNKF</sequence>
<dbReference type="Pfam" id="PF00753">
    <property type="entry name" value="Lactamase_B"/>
    <property type="match status" value="1"/>
</dbReference>
<dbReference type="EMBL" id="ONZF01000010">
    <property type="protein sequence ID" value="SPJ25638.1"/>
    <property type="molecule type" value="Genomic_DNA"/>
</dbReference>
<dbReference type="PANTHER" id="PTHR43084:SF1">
    <property type="entry name" value="PERSULFIDE DIOXYGENASE ETHE1, MITOCHONDRIAL"/>
    <property type="match status" value="1"/>
</dbReference>
<name>A0A2R8BZQ3_9RHOB</name>
<dbReference type="GO" id="GO:0006749">
    <property type="term" value="P:glutathione metabolic process"/>
    <property type="evidence" value="ECO:0007669"/>
    <property type="project" value="InterPro"/>
</dbReference>
<dbReference type="Proteomes" id="UP000244912">
    <property type="component" value="Unassembled WGS sequence"/>
</dbReference>
<feature type="domain" description="Metallo-beta-lactamase" evidence="3">
    <location>
        <begin position="31"/>
        <end position="220"/>
    </location>
</feature>
<accession>A0A2R8BZQ3</accession>
<dbReference type="InterPro" id="IPR036866">
    <property type="entry name" value="RibonucZ/Hydroxyglut_hydro"/>
</dbReference>
<dbReference type="SUPFAM" id="SSF56281">
    <property type="entry name" value="Metallo-hydrolase/oxidoreductase"/>
    <property type="match status" value="1"/>
</dbReference>
<evidence type="ECO:0000256" key="2">
    <source>
        <dbReference type="SAM" id="MobiDB-lite"/>
    </source>
</evidence>
<evidence type="ECO:0000313" key="5">
    <source>
        <dbReference type="Proteomes" id="UP000244912"/>
    </source>
</evidence>
<dbReference type="InterPro" id="IPR001279">
    <property type="entry name" value="Metallo-B-lactamas"/>
</dbReference>
<organism evidence="4 5">
    <name type="scientific">Palleronia abyssalis</name>
    <dbReference type="NCBI Taxonomy" id="1501240"/>
    <lineage>
        <taxon>Bacteria</taxon>
        <taxon>Pseudomonadati</taxon>
        <taxon>Pseudomonadota</taxon>
        <taxon>Alphaproteobacteria</taxon>
        <taxon>Rhodobacterales</taxon>
        <taxon>Roseobacteraceae</taxon>
        <taxon>Palleronia</taxon>
    </lineage>
</organism>
<gene>
    <name evidence="4" type="primary">blh_4</name>
    <name evidence="4" type="ORF">PAA8504_03489</name>
</gene>